<dbReference type="RefSeq" id="WP_123637092.1">
    <property type="nucleotide sequence ID" value="NZ_RJUK01000001.1"/>
</dbReference>
<protein>
    <recommendedName>
        <fullName evidence="3">PEGA domain-containing protein</fullName>
    </recommendedName>
</protein>
<keyword evidence="2" id="KW-1185">Reference proteome</keyword>
<comment type="caution">
    <text evidence="1">The sequence shown here is derived from an EMBL/GenBank/DDBJ whole genome shotgun (WGS) entry which is preliminary data.</text>
</comment>
<dbReference type="EMBL" id="RJUK01000001">
    <property type="protein sequence ID" value="ROQ19793.1"/>
    <property type="molecule type" value="Genomic_DNA"/>
</dbReference>
<dbReference type="PROSITE" id="PS51257">
    <property type="entry name" value="PROKAR_LIPOPROTEIN"/>
    <property type="match status" value="1"/>
</dbReference>
<accession>A0A3N1NUG1</accession>
<name>A0A3N1NUG1_9GAMM</name>
<evidence type="ECO:0000313" key="2">
    <source>
        <dbReference type="Proteomes" id="UP000273643"/>
    </source>
</evidence>
<gene>
    <name evidence="1" type="ORF">EDC38_0381</name>
</gene>
<evidence type="ECO:0008006" key="3">
    <source>
        <dbReference type="Google" id="ProtNLM"/>
    </source>
</evidence>
<dbReference type="AlphaFoldDB" id="A0A3N1NUG1"/>
<dbReference type="OrthoDB" id="6199067at2"/>
<evidence type="ECO:0000313" key="1">
    <source>
        <dbReference type="EMBL" id="ROQ19793.1"/>
    </source>
</evidence>
<dbReference type="Proteomes" id="UP000273643">
    <property type="component" value="Unassembled WGS sequence"/>
</dbReference>
<proteinExistence type="predicted"/>
<organism evidence="1 2">
    <name type="scientific">Marinimicrobium koreense</name>
    <dbReference type="NCBI Taxonomy" id="306545"/>
    <lineage>
        <taxon>Bacteria</taxon>
        <taxon>Pseudomonadati</taxon>
        <taxon>Pseudomonadota</taxon>
        <taxon>Gammaproteobacteria</taxon>
        <taxon>Cellvibrionales</taxon>
        <taxon>Cellvibrionaceae</taxon>
        <taxon>Marinimicrobium</taxon>
    </lineage>
</organism>
<sequence length="106" mass="11785">MKHLLACALVLVLVGCVQSPTKETRVVDDRPGLTFELYSSATGEHELFIDDVSYGPVSQYLEGENRLRLVDGTHRVELRHKGEVTFSQRVYLGAGVNRVIKVGTNE</sequence>
<reference evidence="1 2" key="1">
    <citation type="submission" date="2018-11" db="EMBL/GenBank/DDBJ databases">
        <title>Genomic Encyclopedia of Type Strains, Phase IV (KMG-IV): sequencing the most valuable type-strain genomes for metagenomic binning, comparative biology and taxonomic classification.</title>
        <authorList>
            <person name="Goeker M."/>
        </authorList>
    </citation>
    <scope>NUCLEOTIDE SEQUENCE [LARGE SCALE GENOMIC DNA]</scope>
    <source>
        <strain evidence="1 2">DSM 16974</strain>
    </source>
</reference>